<protein>
    <submittedName>
        <fullName evidence="1">Uncharacterized protein</fullName>
    </submittedName>
</protein>
<sequence>MERMKPDTAVEILQRHGLQVSREQAVLILEFVYTMAEIAVAQCLRDENSRLIHSGEYRRTGGEGV</sequence>
<proteinExistence type="predicted"/>
<evidence type="ECO:0000313" key="1">
    <source>
        <dbReference type="EMBL" id="SEW27245.1"/>
    </source>
</evidence>
<organism evidence="1 2">
    <name type="scientific">Chitinophaga arvensicola</name>
    <dbReference type="NCBI Taxonomy" id="29529"/>
    <lineage>
        <taxon>Bacteria</taxon>
        <taxon>Pseudomonadati</taxon>
        <taxon>Bacteroidota</taxon>
        <taxon>Chitinophagia</taxon>
        <taxon>Chitinophagales</taxon>
        <taxon>Chitinophagaceae</taxon>
        <taxon>Chitinophaga</taxon>
    </lineage>
</organism>
<keyword evidence="2" id="KW-1185">Reference proteome</keyword>
<dbReference type="AlphaFoldDB" id="A0A1I0QKM3"/>
<dbReference type="Proteomes" id="UP000199310">
    <property type="component" value="Unassembled WGS sequence"/>
</dbReference>
<gene>
    <name evidence="1" type="ORF">SAMN04488122_1515</name>
</gene>
<name>A0A1I0QKM3_9BACT</name>
<evidence type="ECO:0000313" key="2">
    <source>
        <dbReference type="Proteomes" id="UP000199310"/>
    </source>
</evidence>
<reference evidence="2" key="1">
    <citation type="submission" date="2016-10" db="EMBL/GenBank/DDBJ databases">
        <authorList>
            <person name="Varghese N."/>
            <person name="Submissions S."/>
        </authorList>
    </citation>
    <scope>NUCLEOTIDE SEQUENCE [LARGE SCALE GENOMIC DNA]</scope>
    <source>
        <strain evidence="2">DSM 3695</strain>
    </source>
</reference>
<accession>A0A1I0QKM3</accession>
<dbReference type="STRING" id="29529.SAMN04488122_1515"/>
<dbReference type="EMBL" id="FOJG01000001">
    <property type="protein sequence ID" value="SEW27245.1"/>
    <property type="molecule type" value="Genomic_DNA"/>
</dbReference>